<comment type="caution">
    <text evidence="2">The sequence shown here is derived from an EMBL/GenBank/DDBJ whole genome shotgun (WGS) entry which is preliminary data.</text>
</comment>
<dbReference type="AlphaFoldDB" id="A0A8S1GWP0"/>
<feature type="compositionally biased region" description="Basic and acidic residues" evidence="1">
    <location>
        <begin position="135"/>
        <end position="144"/>
    </location>
</feature>
<sequence length="231" mass="25379">MGNCCSRKKDRKGADGSREKPGRLFHSATAQTVEDHLYKIIHDVHGFSLHDMGLVGQQHSTQNYLASSAKVPTKCGRISLLQCNDIFLGQSTGVNKSKTKLQPTNTLQIITVEDYVDDFYLQMMAPAVQEEEEKKEESDDKNQELKANPTKNLTAEPTPLSSPERLKVMKKTEKKIIKSCQGKESAKEASSGRKSQSQKGKSQKGKSQKGKSQKGGPPAEEGLDKTQGSEA</sequence>
<feature type="compositionally biased region" description="Basic residues" evidence="1">
    <location>
        <begin position="201"/>
        <end position="212"/>
    </location>
</feature>
<feature type="region of interest" description="Disordered" evidence="1">
    <location>
        <begin position="128"/>
        <end position="231"/>
    </location>
</feature>
<feature type="compositionally biased region" description="Polar residues" evidence="1">
    <location>
        <begin position="149"/>
        <end position="161"/>
    </location>
</feature>
<dbReference type="Proteomes" id="UP000835052">
    <property type="component" value="Unassembled WGS sequence"/>
</dbReference>
<evidence type="ECO:0000313" key="3">
    <source>
        <dbReference type="Proteomes" id="UP000835052"/>
    </source>
</evidence>
<keyword evidence="3" id="KW-1185">Reference proteome</keyword>
<dbReference type="EMBL" id="CAJGYM010000007">
    <property type="protein sequence ID" value="CAD6187867.1"/>
    <property type="molecule type" value="Genomic_DNA"/>
</dbReference>
<reference evidence="2" key="1">
    <citation type="submission" date="2020-10" db="EMBL/GenBank/DDBJ databases">
        <authorList>
            <person name="Kikuchi T."/>
        </authorList>
    </citation>
    <scope>NUCLEOTIDE SEQUENCE</scope>
    <source>
        <strain evidence="2">NKZ352</strain>
    </source>
</reference>
<protein>
    <submittedName>
        <fullName evidence="2">Uncharacterized protein</fullName>
    </submittedName>
</protein>
<name>A0A8S1GWP0_9PELO</name>
<feature type="compositionally biased region" description="Basic and acidic residues" evidence="1">
    <location>
        <begin position="12"/>
        <end position="22"/>
    </location>
</feature>
<feature type="region of interest" description="Disordered" evidence="1">
    <location>
        <begin position="1"/>
        <end position="22"/>
    </location>
</feature>
<accession>A0A8S1GWP0</accession>
<feature type="compositionally biased region" description="Basic residues" evidence="1">
    <location>
        <begin position="1"/>
        <end position="11"/>
    </location>
</feature>
<organism evidence="2 3">
    <name type="scientific">Caenorhabditis auriculariae</name>
    <dbReference type="NCBI Taxonomy" id="2777116"/>
    <lineage>
        <taxon>Eukaryota</taxon>
        <taxon>Metazoa</taxon>
        <taxon>Ecdysozoa</taxon>
        <taxon>Nematoda</taxon>
        <taxon>Chromadorea</taxon>
        <taxon>Rhabditida</taxon>
        <taxon>Rhabditina</taxon>
        <taxon>Rhabditomorpha</taxon>
        <taxon>Rhabditoidea</taxon>
        <taxon>Rhabditidae</taxon>
        <taxon>Peloderinae</taxon>
        <taxon>Caenorhabditis</taxon>
    </lineage>
</organism>
<evidence type="ECO:0000256" key="1">
    <source>
        <dbReference type="SAM" id="MobiDB-lite"/>
    </source>
</evidence>
<proteinExistence type="predicted"/>
<gene>
    <name evidence="2" type="ORF">CAUJ_LOCUS3786</name>
</gene>
<evidence type="ECO:0000313" key="2">
    <source>
        <dbReference type="EMBL" id="CAD6187867.1"/>
    </source>
</evidence>
<feature type="compositionally biased region" description="Basic and acidic residues" evidence="1">
    <location>
        <begin position="164"/>
        <end position="176"/>
    </location>
</feature>